<evidence type="ECO:0000313" key="2">
    <source>
        <dbReference type="Proteomes" id="UP000009374"/>
    </source>
</evidence>
<organism evidence="1 2">
    <name type="scientific">Leptospirillum ferrodiazotrophum</name>
    <dbReference type="NCBI Taxonomy" id="412449"/>
    <lineage>
        <taxon>Bacteria</taxon>
        <taxon>Pseudomonadati</taxon>
        <taxon>Nitrospirota</taxon>
        <taxon>Nitrospiria</taxon>
        <taxon>Nitrospirales</taxon>
        <taxon>Nitrospiraceae</taxon>
        <taxon>Leptospirillum</taxon>
    </lineage>
</organism>
<dbReference type="AlphaFoldDB" id="C6HW44"/>
<dbReference type="Proteomes" id="UP000009374">
    <property type="component" value="Unassembled WGS sequence"/>
</dbReference>
<sequence length="96" mass="11073">MLRIWCNSVMGGVKGMTTDAERQRKHRSKRGADGWKWIAIQISPPAYSALGRLTAFWSLSRRETIEKILMAEDLKTLRSFSNPEKRQAYMELGKTK</sequence>
<proteinExistence type="predicted"/>
<evidence type="ECO:0000313" key="1">
    <source>
        <dbReference type="EMBL" id="EES53149.1"/>
    </source>
</evidence>
<name>C6HW44_9BACT</name>
<gene>
    <name evidence="1" type="ORF">UBAL3_80290022</name>
</gene>
<reference evidence="1 2" key="1">
    <citation type="journal article" date="2009" name="Appl. Environ. Microbiol.">
        <title>Community genomic and proteomic analyses of chemoautotrophic iron-oxidizing "Leptospirillum rubarum" (Group II) and "Leptospirillum ferrodiazotrophum" (Group III) bacteria in acid mine drainage biofilms.</title>
        <authorList>
            <person name="Goltsman D.S."/>
            <person name="Denef V.J."/>
            <person name="Singer S.W."/>
            <person name="VerBerkmoes N.C."/>
            <person name="Lefsrud M."/>
            <person name="Mueller R.S."/>
            <person name="Dick G.J."/>
            <person name="Sun C.L."/>
            <person name="Wheeler K.E."/>
            <person name="Zemla A."/>
            <person name="Baker B.J."/>
            <person name="Hauser L."/>
            <person name="Land M."/>
            <person name="Shah M.B."/>
            <person name="Thelen M.P."/>
            <person name="Hettich R.L."/>
            <person name="Banfield J.F."/>
        </authorList>
    </citation>
    <scope>NUCLEOTIDE SEQUENCE [LARGE SCALE GENOMIC DNA]</scope>
</reference>
<accession>C6HW44</accession>
<protein>
    <submittedName>
        <fullName evidence="1">Uncharacterized protein</fullName>
    </submittedName>
</protein>
<keyword evidence="2" id="KW-1185">Reference proteome</keyword>
<dbReference type="EMBL" id="GG693868">
    <property type="protein sequence ID" value="EES53149.1"/>
    <property type="molecule type" value="Genomic_DNA"/>
</dbReference>